<feature type="region of interest" description="Disordered" evidence="1">
    <location>
        <begin position="78"/>
        <end position="108"/>
    </location>
</feature>
<organism evidence="2 3">
    <name type="scientific">Carnegiea gigantea</name>
    <dbReference type="NCBI Taxonomy" id="171969"/>
    <lineage>
        <taxon>Eukaryota</taxon>
        <taxon>Viridiplantae</taxon>
        <taxon>Streptophyta</taxon>
        <taxon>Embryophyta</taxon>
        <taxon>Tracheophyta</taxon>
        <taxon>Spermatophyta</taxon>
        <taxon>Magnoliopsida</taxon>
        <taxon>eudicotyledons</taxon>
        <taxon>Gunneridae</taxon>
        <taxon>Pentapetalae</taxon>
        <taxon>Caryophyllales</taxon>
        <taxon>Cactineae</taxon>
        <taxon>Cactaceae</taxon>
        <taxon>Cactoideae</taxon>
        <taxon>Echinocereeae</taxon>
        <taxon>Carnegiea</taxon>
    </lineage>
</organism>
<reference evidence="2" key="1">
    <citation type="submission" date="2022-04" db="EMBL/GenBank/DDBJ databases">
        <title>Carnegiea gigantea Genome sequencing and assembly v2.</title>
        <authorList>
            <person name="Copetti D."/>
            <person name="Sanderson M.J."/>
            <person name="Burquez A."/>
            <person name="Wojciechowski M.F."/>
        </authorList>
    </citation>
    <scope>NUCLEOTIDE SEQUENCE</scope>
    <source>
        <strain evidence="2">SGP5-SGP5p</strain>
        <tissue evidence="2">Aerial part</tissue>
    </source>
</reference>
<dbReference type="Proteomes" id="UP001153076">
    <property type="component" value="Unassembled WGS sequence"/>
</dbReference>
<gene>
    <name evidence="2" type="ORF">Cgig2_017090</name>
</gene>
<keyword evidence="3" id="KW-1185">Reference proteome</keyword>
<evidence type="ECO:0000313" key="3">
    <source>
        <dbReference type="Proteomes" id="UP001153076"/>
    </source>
</evidence>
<sequence>MEVEASTFLANQRRQFSLSKPVLNSTHYSPATHPSLQPPAYSQSYNSAPSNRRTNGQRNYYRRLGHTIDKCSKLQRLRNQSNQDKRMAASMQHSDSCSTYNDAASNKSSGHHTLIAEQYEQVLTLLSKQNMEITTNVPSQHTGYSNETVTNPATLGHLLCIKKHILAPLHL</sequence>
<evidence type="ECO:0000313" key="2">
    <source>
        <dbReference type="EMBL" id="KAJ8436107.1"/>
    </source>
</evidence>
<protein>
    <submittedName>
        <fullName evidence="2">Uncharacterized protein</fullName>
    </submittedName>
</protein>
<comment type="caution">
    <text evidence="2">The sequence shown here is derived from an EMBL/GenBank/DDBJ whole genome shotgun (WGS) entry which is preliminary data.</text>
</comment>
<evidence type="ECO:0000256" key="1">
    <source>
        <dbReference type="SAM" id="MobiDB-lite"/>
    </source>
</evidence>
<accession>A0A9Q1QBK8</accession>
<name>A0A9Q1QBK8_9CARY</name>
<dbReference type="EMBL" id="JAKOGI010000365">
    <property type="protein sequence ID" value="KAJ8436107.1"/>
    <property type="molecule type" value="Genomic_DNA"/>
</dbReference>
<feature type="region of interest" description="Disordered" evidence="1">
    <location>
        <begin position="25"/>
        <end position="56"/>
    </location>
</feature>
<dbReference type="AlphaFoldDB" id="A0A9Q1QBK8"/>
<feature type="compositionally biased region" description="Polar residues" evidence="1">
    <location>
        <begin position="91"/>
        <end position="108"/>
    </location>
</feature>
<proteinExistence type="predicted"/>